<organism evidence="6 8">
    <name type="scientific">Vagococcus xieshaowenii</name>
    <dbReference type="NCBI Taxonomy" id="2562451"/>
    <lineage>
        <taxon>Bacteria</taxon>
        <taxon>Bacillati</taxon>
        <taxon>Bacillota</taxon>
        <taxon>Bacilli</taxon>
        <taxon>Lactobacillales</taxon>
        <taxon>Enterococcaceae</taxon>
        <taxon>Vagococcus</taxon>
    </lineage>
</organism>
<dbReference type="GO" id="GO:0016052">
    <property type="term" value="P:carbohydrate catabolic process"/>
    <property type="evidence" value="ECO:0007669"/>
    <property type="project" value="TreeGrafter"/>
</dbReference>
<accession>A0AAJ5EGR8</accession>
<protein>
    <submittedName>
        <fullName evidence="6">Glycoside hydrolase family 1 protein</fullName>
    </submittedName>
</protein>
<evidence type="ECO:0000313" key="6">
    <source>
        <dbReference type="EMBL" id="TFZ43296.1"/>
    </source>
</evidence>
<comment type="similarity">
    <text evidence="1 4">Belongs to the glycosyl hydrolase 1 family.</text>
</comment>
<evidence type="ECO:0000313" key="5">
    <source>
        <dbReference type="EMBL" id="QCA28879.1"/>
    </source>
</evidence>
<gene>
    <name evidence="6" type="ORF">E4031_00300</name>
    <name evidence="5" type="ORF">E4Z98_05930</name>
</gene>
<dbReference type="EMBL" id="CP038865">
    <property type="protein sequence ID" value="QCA28879.1"/>
    <property type="molecule type" value="Genomic_DNA"/>
</dbReference>
<dbReference type="PANTHER" id="PTHR10353:SF296">
    <property type="entry name" value="6-PHOSPHO-BETA-GLUCOSIDASE"/>
    <property type="match status" value="1"/>
</dbReference>
<keyword evidence="3" id="KW-0326">Glycosidase</keyword>
<evidence type="ECO:0000313" key="7">
    <source>
        <dbReference type="Proteomes" id="UP000296883"/>
    </source>
</evidence>
<dbReference type="InterPro" id="IPR017853">
    <property type="entry name" value="GH"/>
</dbReference>
<dbReference type="Proteomes" id="UP000297725">
    <property type="component" value="Unassembled WGS sequence"/>
</dbReference>
<evidence type="ECO:0000256" key="2">
    <source>
        <dbReference type="ARBA" id="ARBA00022801"/>
    </source>
</evidence>
<dbReference type="RefSeq" id="WP_135253330.1">
    <property type="nucleotide sequence ID" value="NZ_CP038865.1"/>
</dbReference>
<evidence type="ECO:0000256" key="1">
    <source>
        <dbReference type="ARBA" id="ARBA00010838"/>
    </source>
</evidence>
<reference evidence="6 8" key="1">
    <citation type="submission" date="2019-03" db="EMBL/GenBank/DDBJ databases">
        <title>Vagococcus sp. was isolated fron gut of Carduelis flavirostris.</title>
        <authorList>
            <person name="Ge Y."/>
        </authorList>
    </citation>
    <scope>NUCLEOTIDE SEQUENCE [LARGE SCALE GENOMIC DNA]</scope>
    <source>
        <strain evidence="6 8">CF-210</strain>
    </source>
</reference>
<dbReference type="Proteomes" id="UP000296883">
    <property type="component" value="Chromosome"/>
</dbReference>
<sequence length="478" mass="55567">MIKKFPDSFLWGGATAANQYEGAYNVDGKGLATSDLLTAGTVDCPRRITKKVENNVNYPSHEAVDFYHRYKEDIALFAEMGFKTFRFSIAWSRIFPTGLEEKPNEEGLKFYDKVIAELKKYNIEPLVTISHYEPPYECTKEFNSWESRRMIDSYMRFATTIMERYKNDVRYWITFNEINALMRPIGAYLEAGMLVDDTGVFNNTEVDSRQLRFQALHHQFVASARVVELGKEINNKFQFGCMITYHCNYPYTCDPQDVFLAQQEDQMGNFYCSDVQVRGEYPYYAKRYWKDNNITINMEPEDLKIIKRGTVDFYSMSYYQPTTVSSKDEGLETVYGNIVGGIKNPYLEASEWGWEIDPLGLRYSLNNIYSRYQIPIMVVENGLGAKDEFINGTVQDDYRISYLNDHINAMWEAIQDGVDLIAFTSWGCIDLVSASTGEMEKRYGFIYVDKDNEGKGTLDRFRKKSFYWYQDVIKNNGL</sequence>
<dbReference type="Pfam" id="PF00232">
    <property type="entry name" value="Glyco_hydro_1"/>
    <property type="match status" value="1"/>
</dbReference>
<dbReference type="EMBL" id="SRHU01000002">
    <property type="protein sequence ID" value="TFZ43296.1"/>
    <property type="molecule type" value="Genomic_DNA"/>
</dbReference>
<dbReference type="GO" id="GO:0008422">
    <property type="term" value="F:beta-glucosidase activity"/>
    <property type="evidence" value="ECO:0007669"/>
    <property type="project" value="TreeGrafter"/>
</dbReference>
<dbReference type="PROSITE" id="PS00653">
    <property type="entry name" value="GLYCOSYL_HYDROL_F1_2"/>
    <property type="match status" value="1"/>
</dbReference>
<evidence type="ECO:0000313" key="8">
    <source>
        <dbReference type="Proteomes" id="UP000297725"/>
    </source>
</evidence>
<dbReference type="PANTHER" id="PTHR10353">
    <property type="entry name" value="GLYCOSYL HYDROLASE"/>
    <property type="match status" value="1"/>
</dbReference>
<dbReference type="InterPro" id="IPR033132">
    <property type="entry name" value="GH_1_N_CS"/>
</dbReference>
<keyword evidence="7" id="KW-1185">Reference proteome</keyword>
<reference evidence="5 7" key="2">
    <citation type="journal article" date="2020" name="Int. J. Syst. Evol. Microbiol.">
        <title>Vagococcus xieshaowenii sp. nov., isolated from snow finch (Montifringilla taczanowskii) cloacal content.</title>
        <authorList>
            <person name="Ge Y."/>
            <person name="Yang J."/>
            <person name="Lai X.H."/>
            <person name="Zhang G."/>
            <person name="Jin D."/>
            <person name="Lu S."/>
            <person name="Wang B."/>
            <person name="Huang Y."/>
            <person name="Huang Y."/>
            <person name="Ren Z."/>
            <person name="Zhang X."/>
            <person name="Xu J."/>
        </authorList>
    </citation>
    <scope>NUCLEOTIDE SEQUENCE [LARGE SCALE GENOMIC DNA]</scope>
    <source>
        <strain evidence="7">personal::cf-49</strain>
        <strain evidence="5">Personal::cf-49</strain>
    </source>
</reference>
<proteinExistence type="inferred from homology"/>
<dbReference type="SUPFAM" id="SSF51445">
    <property type="entry name" value="(Trans)glycosidases"/>
    <property type="match status" value="1"/>
</dbReference>
<evidence type="ECO:0000256" key="4">
    <source>
        <dbReference type="RuleBase" id="RU003690"/>
    </source>
</evidence>
<evidence type="ECO:0000256" key="3">
    <source>
        <dbReference type="ARBA" id="ARBA00023295"/>
    </source>
</evidence>
<dbReference type="GO" id="GO:0005829">
    <property type="term" value="C:cytosol"/>
    <property type="evidence" value="ECO:0007669"/>
    <property type="project" value="TreeGrafter"/>
</dbReference>
<dbReference type="FunFam" id="3.20.20.80:FF:000004">
    <property type="entry name" value="Beta-glucosidase 6-phospho-beta-glucosidase"/>
    <property type="match status" value="1"/>
</dbReference>
<dbReference type="InterPro" id="IPR001360">
    <property type="entry name" value="Glyco_hydro_1"/>
</dbReference>
<keyword evidence="2 6" id="KW-0378">Hydrolase</keyword>
<name>A0AAJ5EGR8_9ENTE</name>
<dbReference type="Gene3D" id="3.20.20.80">
    <property type="entry name" value="Glycosidases"/>
    <property type="match status" value="1"/>
</dbReference>
<dbReference type="AlphaFoldDB" id="A0AAJ5EGR8"/>
<dbReference type="PRINTS" id="PR00131">
    <property type="entry name" value="GLHYDRLASE1"/>
</dbReference>